<reference evidence="1 2" key="1">
    <citation type="submission" date="2020-01" db="EMBL/GenBank/DDBJ databases">
        <authorList>
            <consortium name="DOE Joint Genome Institute"/>
            <person name="Haridas S."/>
            <person name="Albert R."/>
            <person name="Binder M."/>
            <person name="Bloem J."/>
            <person name="Labutti K."/>
            <person name="Salamov A."/>
            <person name="Andreopoulos B."/>
            <person name="Baker S.E."/>
            <person name="Barry K."/>
            <person name="Bills G."/>
            <person name="Bluhm B.H."/>
            <person name="Cannon C."/>
            <person name="Castanera R."/>
            <person name="Culley D.E."/>
            <person name="Daum C."/>
            <person name="Ezra D."/>
            <person name="Gonzalez J.B."/>
            <person name="Henrissat B."/>
            <person name="Kuo A."/>
            <person name="Liang C."/>
            <person name="Lipzen A."/>
            <person name="Lutzoni F."/>
            <person name="Magnuson J."/>
            <person name="Mondo S."/>
            <person name="Nolan M."/>
            <person name="Ohm R."/>
            <person name="Pangilinan J."/>
            <person name="Park H.-J.H."/>
            <person name="Ramirez L."/>
            <person name="Alfaro M."/>
            <person name="Sun H."/>
            <person name="Tritt A."/>
            <person name="Yoshinaga Y."/>
            <person name="Zwiers L.-H.L."/>
            <person name="Turgeon B.G."/>
            <person name="Goodwin S.B."/>
            <person name="Spatafora J.W."/>
            <person name="Crous P.W."/>
            <person name="Grigoriev I.V."/>
        </authorList>
    </citation>
    <scope>NUCLEOTIDE SEQUENCE [LARGE SCALE GENOMIC DNA]</scope>
    <source>
        <strain evidence="1 2">CBS 611.86</strain>
    </source>
</reference>
<comment type="caution">
    <text evidence="1">The sequence shown here is derived from an EMBL/GenBank/DDBJ whole genome shotgun (WGS) entry which is preliminary data.</text>
</comment>
<dbReference type="EMBL" id="JAADJZ010000004">
    <property type="protein sequence ID" value="KAF2875467.1"/>
    <property type="molecule type" value="Genomic_DNA"/>
</dbReference>
<evidence type="ECO:0000313" key="2">
    <source>
        <dbReference type="Proteomes" id="UP000481861"/>
    </source>
</evidence>
<gene>
    <name evidence="1" type="ORF">BDV95DRAFT_274684</name>
</gene>
<protein>
    <submittedName>
        <fullName evidence="1">Uncharacterized protein</fullName>
    </submittedName>
</protein>
<accession>A0A7C8IL32</accession>
<proteinExistence type="predicted"/>
<name>A0A7C8IL32_9PLEO</name>
<sequence length="177" mass="20063">MRQNESLLLDSPLFSLTARRPTRHSRPQHAECWHICCLGQGLCAVHTRPWPDIKAVEAHYGEVRGLDVILLTLIRQRDSSACAPTRVVCESMAPESPHYQVDVGDLGPRRFDQAHSLETSLYHLHADITIPGQIVGYNIFMSTTGLCPQMFLPISHLVELLYTRVIFCFELTHTRMS</sequence>
<keyword evidence="2" id="KW-1185">Reference proteome</keyword>
<dbReference type="Proteomes" id="UP000481861">
    <property type="component" value="Unassembled WGS sequence"/>
</dbReference>
<organism evidence="1 2">
    <name type="scientific">Massariosphaeria phaeospora</name>
    <dbReference type="NCBI Taxonomy" id="100035"/>
    <lineage>
        <taxon>Eukaryota</taxon>
        <taxon>Fungi</taxon>
        <taxon>Dikarya</taxon>
        <taxon>Ascomycota</taxon>
        <taxon>Pezizomycotina</taxon>
        <taxon>Dothideomycetes</taxon>
        <taxon>Pleosporomycetidae</taxon>
        <taxon>Pleosporales</taxon>
        <taxon>Pleosporales incertae sedis</taxon>
        <taxon>Massariosphaeria</taxon>
    </lineage>
</organism>
<dbReference type="AlphaFoldDB" id="A0A7C8IL32"/>
<evidence type="ECO:0000313" key="1">
    <source>
        <dbReference type="EMBL" id="KAF2875467.1"/>
    </source>
</evidence>